<protein>
    <submittedName>
        <fullName evidence="3">SDR family oxidoreductase</fullName>
    </submittedName>
</protein>
<dbReference type="PROSITE" id="PS00061">
    <property type="entry name" value="ADH_SHORT"/>
    <property type="match status" value="1"/>
</dbReference>
<keyword evidence="2" id="KW-0560">Oxidoreductase</keyword>
<dbReference type="Pfam" id="PF13561">
    <property type="entry name" value="adh_short_C2"/>
    <property type="match status" value="1"/>
</dbReference>
<dbReference type="PANTHER" id="PTHR24321">
    <property type="entry name" value="DEHYDROGENASES, SHORT CHAIN"/>
    <property type="match status" value="1"/>
</dbReference>
<organism evidence="3 4">
    <name type="scientific">Nakamurella leprariae</name>
    <dbReference type="NCBI Taxonomy" id="2803911"/>
    <lineage>
        <taxon>Bacteria</taxon>
        <taxon>Bacillati</taxon>
        <taxon>Actinomycetota</taxon>
        <taxon>Actinomycetes</taxon>
        <taxon>Nakamurellales</taxon>
        <taxon>Nakamurellaceae</taxon>
        <taxon>Nakamurella</taxon>
    </lineage>
</organism>
<proteinExistence type="inferred from homology"/>
<dbReference type="PRINTS" id="PR00081">
    <property type="entry name" value="GDHRDH"/>
</dbReference>
<reference evidence="3" key="1">
    <citation type="submission" date="2021-01" db="EMBL/GenBank/DDBJ databases">
        <title>YIM 132084 draft genome.</title>
        <authorList>
            <person name="An D."/>
        </authorList>
    </citation>
    <scope>NUCLEOTIDE SEQUENCE</scope>
    <source>
        <strain evidence="3">YIM 132084</strain>
    </source>
</reference>
<dbReference type="PRINTS" id="PR00080">
    <property type="entry name" value="SDRFAMILY"/>
</dbReference>
<dbReference type="InterPro" id="IPR036291">
    <property type="entry name" value="NAD(P)-bd_dom_sf"/>
</dbReference>
<name>A0A938YIR4_9ACTN</name>
<dbReference type="GO" id="GO:0016491">
    <property type="term" value="F:oxidoreductase activity"/>
    <property type="evidence" value="ECO:0007669"/>
    <property type="project" value="UniProtKB-KW"/>
</dbReference>
<dbReference type="RefSeq" id="WP_205262019.1">
    <property type="nucleotide sequence ID" value="NZ_JAERWK010000023.1"/>
</dbReference>
<dbReference type="EMBL" id="JAERWK010000023">
    <property type="protein sequence ID" value="MBM9469057.1"/>
    <property type="molecule type" value="Genomic_DNA"/>
</dbReference>
<evidence type="ECO:0000256" key="2">
    <source>
        <dbReference type="ARBA" id="ARBA00023002"/>
    </source>
</evidence>
<dbReference type="PANTHER" id="PTHR24321:SF8">
    <property type="entry name" value="ESTRADIOL 17-BETA-DEHYDROGENASE 8-RELATED"/>
    <property type="match status" value="1"/>
</dbReference>
<dbReference type="Proteomes" id="UP000663792">
    <property type="component" value="Unassembled WGS sequence"/>
</dbReference>
<accession>A0A938YIR4</accession>
<dbReference type="AlphaFoldDB" id="A0A938YIR4"/>
<evidence type="ECO:0000256" key="1">
    <source>
        <dbReference type="ARBA" id="ARBA00006484"/>
    </source>
</evidence>
<dbReference type="NCBIfam" id="NF005559">
    <property type="entry name" value="PRK07231.1"/>
    <property type="match status" value="1"/>
</dbReference>
<dbReference type="Gene3D" id="3.40.50.720">
    <property type="entry name" value="NAD(P)-binding Rossmann-like Domain"/>
    <property type="match status" value="1"/>
</dbReference>
<evidence type="ECO:0000313" key="3">
    <source>
        <dbReference type="EMBL" id="MBM9469057.1"/>
    </source>
</evidence>
<keyword evidence="4" id="KW-1185">Reference proteome</keyword>
<dbReference type="InterPro" id="IPR020904">
    <property type="entry name" value="Sc_DH/Rdtase_CS"/>
</dbReference>
<evidence type="ECO:0000313" key="4">
    <source>
        <dbReference type="Proteomes" id="UP000663792"/>
    </source>
</evidence>
<dbReference type="SUPFAM" id="SSF51735">
    <property type="entry name" value="NAD(P)-binding Rossmann-fold domains"/>
    <property type="match status" value="1"/>
</dbReference>
<comment type="similarity">
    <text evidence="1">Belongs to the short-chain dehydrogenases/reductases (SDR) family.</text>
</comment>
<dbReference type="CDD" id="cd05233">
    <property type="entry name" value="SDR_c"/>
    <property type="match status" value="1"/>
</dbReference>
<comment type="caution">
    <text evidence="3">The sequence shown here is derived from an EMBL/GenBank/DDBJ whole genome shotgun (WGS) entry which is preliminary data.</text>
</comment>
<dbReference type="InterPro" id="IPR002347">
    <property type="entry name" value="SDR_fam"/>
</dbReference>
<sequence>MNTGLDAKVVVITGGASGQGLAATELFAAEGAKVIVADWNEAGAQAQAKALQDKGADAIAVGVDVADESAVKGMIDAAVSRFGRLDVLFNNAGVGFSSTNRFKMANVVETPVADWDAIIAINLKGPALGCKFALPVMAEQGAGVIINNASINGLVALSGADAYTASKGGVVALTRVMAADWGPKGIRVNCICPGGVDTPMINQALVDDAARAAAGAGNPLRRIAQPSEIASVAVFLASDAASYVNGVIIPVDGGATAI</sequence>
<gene>
    <name evidence="3" type="ORF">JL106_17360</name>
</gene>
<dbReference type="FunFam" id="3.40.50.720:FF:000084">
    <property type="entry name" value="Short-chain dehydrogenase reductase"/>
    <property type="match status" value="1"/>
</dbReference>